<dbReference type="InterPro" id="IPR046848">
    <property type="entry name" value="E_motif"/>
</dbReference>
<sequence length="773" mass="85386">MDFNALLRTCTCARALKRLHALLLVSGRSGDVFLYTKLVTIYSLLGDRRSSLLSFDQITGKNIFTWNSLISGHTRSGRHSEAVGCFHRLVTETSVRPDAFTFPAALKACEQPADARRLHAWILKLGFQWDLFVSASLVHAYSRSCLMADARKVFDDMPVRDLASWNAMISGFCQNGNAAEALSVFEEMVKRGVGVDPVTITSVLPVCPPLGNLPVGLSIHSHVVKRGLDGDVFVSNALVNMYSKSGCLGDARQIFDAMPERDLVSWNSMISTYEQGGDSNTAFEFYHRMKVSGIEPDALTLVSIASAASQIGDAQNGRSVHAFLLRRGLDSARILVGNAVVDMYAKLNDMASARRVFDGLHTRDVISWNTLITGYAQNGSAREAIDAFHALQEQEVITPSQGTLVAVLPAYAHVGSLQQGMRIHGLSIHIGLKSDVFVSTCLIDMYAKCGRLGDAVLLFREAPRRSSIPWNAIIAGHGIHGHGEQAAKLFREMEEEGVKPDKVTFISLLAACSHAGLVDQGQSFFQSMHSKYGIEPTRKHYACLVDLLSRAGDLDAAHDCIRSMPMKPDASVWGALLGACRIYGNVELGALAFERLSEIDPENVGYYVLLSNMYAKVRKWQGVDEVRSLVKNRGLKKTPGWTSMEVGTEVHVFFTGSFSHPRSEEIYKELRALLERMKALGYVPDHSFVLQDVEEDEKEHILQSHSERLAIAFGIINLPPGTPISIFKNLRVCGDCHSATKFISRLTEREIIVRDSNRFHHFKDGLCSCGDYW</sequence>
<proteinExistence type="predicted"/>
<accession>A0A7I8KX77</accession>
<reference evidence="4" key="1">
    <citation type="submission" date="2020-02" db="EMBL/GenBank/DDBJ databases">
        <authorList>
            <person name="Scholz U."/>
            <person name="Mascher M."/>
            <person name="Fiebig A."/>
        </authorList>
    </citation>
    <scope>NUCLEOTIDE SEQUENCE</scope>
</reference>
<dbReference type="InterPro" id="IPR032867">
    <property type="entry name" value="DYW_dom"/>
</dbReference>
<feature type="repeat" description="PPR" evidence="2">
    <location>
        <begin position="62"/>
        <end position="97"/>
    </location>
</feature>
<feature type="repeat" description="PPR" evidence="2">
    <location>
        <begin position="161"/>
        <end position="195"/>
    </location>
</feature>
<dbReference type="Pfam" id="PF20431">
    <property type="entry name" value="E_motif"/>
    <property type="match status" value="1"/>
</dbReference>
<dbReference type="FunFam" id="1.25.40.10:FF:000366">
    <property type="entry name" value="Pentatricopeptide (PPR) repeat-containing protein"/>
    <property type="match status" value="1"/>
</dbReference>
<dbReference type="Gene3D" id="1.25.40.10">
    <property type="entry name" value="Tetratricopeptide repeat domain"/>
    <property type="match status" value="6"/>
</dbReference>
<dbReference type="FunFam" id="1.25.40.10:FF:000344">
    <property type="entry name" value="Pentatricopeptide repeat-containing protein"/>
    <property type="match status" value="1"/>
</dbReference>
<dbReference type="PROSITE" id="PS51375">
    <property type="entry name" value="PPR"/>
    <property type="match status" value="6"/>
</dbReference>
<dbReference type="GO" id="GO:0009451">
    <property type="term" value="P:RNA modification"/>
    <property type="evidence" value="ECO:0007669"/>
    <property type="project" value="InterPro"/>
</dbReference>
<dbReference type="OrthoDB" id="185373at2759"/>
<dbReference type="InterPro" id="IPR002885">
    <property type="entry name" value="PPR_rpt"/>
</dbReference>
<feature type="repeat" description="PPR" evidence="2">
    <location>
        <begin position="231"/>
        <end position="261"/>
    </location>
</feature>
<dbReference type="FunFam" id="1.25.40.10:FF:000196">
    <property type="entry name" value="Pentatricopeptide repeat-containing protein At4g14850"/>
    <property type="match status" value="1"/>
</dbReference>
<dbReference type="PANTHER" id="PTHR47926">
    <property type="entry name" value="PENTATRICOPEPTIDE REPEAT-CONTAINING PROTEIN"/>
    <property type="match status" value="1"/>
</dbReference>
<evidence type="ECO:0000256" key="2">
    <source>
        <dbReference type="PROSITE-ProRule" id="PRU00708"/>
    </source>
</evidence>
<dbReference type="SUPFAM" id="SSF48452">
    <property type="entry name" value="TPR-like"/>
    <property type="match status" value="1"/>
</dbReference>
<keyword evidence="5" id="KW-1185">Reference proteome</keyword>
<dbReference type="Proteomes" id="UP000663760">
    <property type="component" value="Chromosome 9"/>
</dbReference>
<feature type="repeat" description="PPR" evidence="2">
    <location>
        <begin position="466"/>
        <end position="500"/>
    </location>
</feature>
<dbReference type="FunFam" id="1.25.40.10:FF:000031">
    <property type="entry name" value="Pentatricopeptide repeat-containing protein mitochondrial"/>
    <property type="match status" value="1"/>
</dbReference>
<dbReference type="PANTHER" id="PTHR47926:SF486">
    <property type="entry name" value="(WILD MALAYSIAN BANANA) HYPOTHETICAL PROTEIN"/>
    <property type="match status" value="1"/>
</dbReference>
<evidence type="ECO:0000313" key="4">
    <source>
        <dbReference type="EMBL" id="CAA7401595.1"/>
    </source>
</evidence>
<feature type="repeat" description="PPR" evidence="2">
    <location>
        <begin position="364"/>
        <end position="398"/>
    </location>
</feature>
<keyword evidence="1" id="KW-0677">Repeat</keyword>
<dbReference type="InterPro" id="IPR011990">
    <property type="entry name" value="TPR-like_helical_dom_sf"/>
</dbReference>
<dbReference type="Pfam" id="PF13041">
    <property type="entry name" value="PPR_2"/>
    <property type="match status" value="3"/>
</dbReference>
<dbReference type="GO" id="GO:0008270">
    <property type="term" value="F:zinc ion binding"/>
    <property type="evidence" value="ECO:0007669"/>
    <property type="project" value="InterPro"/>
</dbReference>
<dbReference type="NCBIfam" id="TIGR00756">
    <property type="entry name" value="PPR"/>
    <property type="match status" value="6"/>
</dbReference>
<dbReference type="AlphaFoldDB" id="A0A7I8KX77"/>
<evidence type="ECO:0000256" key="1">
    <source>
        <dbReference type="ARBA" id="ARBA00022737"/>
    </source>
</evidence>
<evidence type="ECO:0000259" key="3">
    <source>
        <dbReference type="Pfam" id="PF14432"/>
    </source>
</evidence>
<name>A0A7I8KX77_SPIIN</name>
<dbReference type="FunFam" id="1.25.40.10:FF:000073">
    <property type="entry name" value="Pentatricopeptide repeat-containing protein chloroplastic"/>
    <property type="match status" value="1"/>
</dbReference>
<dbReference type="InterPro" id="IPR046960">
    <property type="entry name" value="PPR_At4g14850-like_plant"/>
</dbReference>
<dbReference type="Pfam" id="PF01535">
    <property type="entry name" value="PPR"/>
    <property type="match status" value="4"/>
</dbReference>
<evidence type="ECO:0000313" key="5">
    <source>
        <dbReference type="Proteomes" id="UP000663760"/>
    </source>
</evidence>
<dbReference type="Pfam" id="PF14432">
    <property type="entry name" value="DYW_deaminase"/>
    <property type="match status" value="1"/>
</dbReference>
<protein>
    <recommendedName>
        <fullName evidence="3">DYW domain-containing protein</fullName>
    </recommendedName>
</protein>
<feature type="repeat" description="PPR" evidence="2">
    <location>
        <begin position="262"/>
        <end position="296"/>
    </location>
</feature>
<feature type="domain" description="DYW" evidence="3">
    <location>
        <begin position="681"/>
        <end position="773"/>
    </location>
</feature>
<dbReference type="EMBL" id="LR746272">
    <property type="protein sequence ID" value="CAA7401595.1"/>
    <property type="molecule type" value="Genomic_DNA"/>
</dbReference>
<gene>
    <name evidence="4" type="ORF">SI8410_09012273</name>
</gene>
<organism evidence="4 5">
    <name type="scientific">Spirodela intermedia</name>
    <name type="common">Intermediate duckweed</name>
    <dbReference type="NCBI Taxonomy" id="51605"/>
    <lineage>
        <taxon>Eukaryota</taxon>
        <taxon>Viridiplantae</taxon>
        <taxon>Streptophyta</taxon>
        <taxon>Embryophyta</taxon>
        <taxon>Tracheophyta</taxon>
        <taxon>Spermatophyta</taxon>
        <taxon>Magnoliopsida</taxon>
        <taxon>Liliopsida</taxon>
        <taxon>Araceae</taxon>
        <taxon>Lemnoideae</taxon>
        <taxon>Spirodela</taxon>
    </lineage>
</organism>
<dbReference type="GO" id="GO:0003723">
    <property type="term" value="F:RNA binding"/>
    <property type="evidence" value="ECO:0007669"/>
    <property type="project" value="InterPro"/>
</dbReference>